<feature type="signal peptide" evidence="2">
    <location>
        <begin position="1"/>
        <end position="22"/>
    </location>
</feature>
<sequence length="145" mass="15388" precursor="true">MKRLALCFLGLTLLTGCGGKSAGPPRYDVSGAVTFDGKPVPAGVLMFRPDASKGNSGPATTIRIVDGAFDTQVAGMGVVPGEHKVTITGYDGMTDTANELPDGRPLFRRYEEQATIGEEATTIDFDVPKSASEPAKNQRRRRSDV</sequence>
<evidence type="ECO:0000313" key="3">
    <source>
        <dbReference type="EMBL" id="QDU63798.1"/>
    </source>
</evidence>
<feature type="region of interest" description="Disordered" evidence="1">
    <location>
        <begin position="121"/>
        <end position="145"/>
    </location>
</feature>
<evidence type="ECO:0000256" key="2">
    <source>
        <dbReference type="SAM" id="SignalP"/>
    </source>
</evidence>
<accession>A0A518B9Y8</accession>
<gene>
    <name evidence="3" type="ORF">Pan216_46790</name>
</gene>
<evidence type="ECO:0000256" key="1">
    <source>
        <dbReference type="SAM" id="MobiDB-lite"/>
    </source>
</evidence>
<dbReference type="KEGG" id="knv:Pan216_46790"/>
<dbReference type="EMBL" id="CP036279">
    <property type="protein sequence ID" value="QDU63798.1"/>
    <property type="molecule type" value="Genomic_DNA"/>
</dbReference>
<dbReference type="AlphaFoldDB" id="A0A518B9Y8"/>
<dbReference type="PROSITE" id="PS51257">
    <property type="entry name" value="PROKAR_LIPOPROTEIN"/>
    <property type="match status" value="1"/>
</dbReference>
<dbReference type="Proteomes" id="UP000317093">
    <property type="component" value="Chromosome"/>
</dbReference>
<evidence type="ECO:0008006" key="5">
    <source>
        <dbReference type="Google" id="ProtNLM"/>
    </source>
</evidence>
<feature type="chain" id="PRO_5021765790" description="Carboxypeptidase regulatory-like domain-containing protein" evidence="2">
    <location>
        <begin position="23"/>
        <end position="145"/>
    </location>
</feature>
<proteinExistence type="predicted"/>
<dbReference type="OrthoDB" id="289094at2"/>
<organism evidence="3 4">
    <name type="scientific">Kolteria novifilia</name>
    <dbReference type="NCBI Taxonomy" id="2527975"/>
    <lineage>
        <taxon>Bacteria</taxon>
        <taxon>Pseudomonadati</taxon>
        <taxon>Planctomycetota</taxon>
        <taxon>Planctomycetia</taxon>
        <taxon>Kolteriales</taxon>
        <taxon>Kolteriaceae</taxon>
        <taxon>Kolteria</taxon>
    </lineage>
</organism>
<keyword evidence="4" id="KW-1185">Reference proteome</keyword>
<keyword evidence="2" id="KW-0732">Signal</keyword>
<dbReference type="RefSeq" id="WP_145261536.1">
    <property type="nucleotide sequence ID" value="NZ_CP036279.1"/>
</dbReference>
<evidence type="ECO:0000313" key="4">
    <source>
        <dbReference type="Proteomes" id="UP000317093"/>
    </source>
</evidence>
<name>A0A518B9Y8_9BACT</name>
<reference evidence="3 4" key="1">
    <citation type="submission" date="2019-02" db="EMBL/GenBank/DDBJ databases">
        <title>Deep-cultivation of Planctomycetes and their phenomic and genomic characterization uncovers novel biology.</title>
        <authorList>
            <person name="Wiegand S."/>
            <person name="Jogler M."/>
            <person name="Boedeker C."/>
            <person name="Pinto D."/>
            <person name="Vollmers J."/>
            <person name="Rivas-Marin E."/>
            <person name="Kohn T."/>
            <person name="Peeters S.H."/>
            <person name="Heuer A."/>
            <person name="Rast P."/>
            <person name="Oberbeckmann S."/>
            <person name="Bunk B."/>
            <person name="Jeske O."/>
            <person name="Meyerdierks A."/>
            <person name="Storesund J.E."/>
            <person name="Kallscheuer N."/>
            <person name="Luecker S."/>
            <person name="Lage O.M."/>
            <person name="Pohl T."/>
            <person name="Merkel B.J."/>
            <person name="Hornburger P."/>
            <person name="Mueller R.-W."/>
            <person name="Bruemmer F."/>
            <person name="Labrenz M."/>
            <person name="Spormann A.M."/>
            <person name="Op den Camp H."/>
            <person name="Overmann J."/>
            <person name="Amann R."/>
            <person name="Jetten M.S.M."/>
            <person name="Mascher T."/>
            <person name="Medema M.H."/>
            <person name="Devos D.P."/>
            <person name="Kaster A.-K."/>
            <person name="Ovreas L."/>
            <person name="Rohde M."/>
            <person name="Galperin M.Y."/>
            <person name="Jogler C."/>
        </authorList>
    </citation>
    <scope>NUCLEOTIDE SEQUENCE [LARGE SCALE GENOMIC DNA]</scope>
    <source>
        <strain evidence="3 4">Pan216</strain>
    </source>
</reference>
<protein>
    <recommendedName>
        <fullName evidence="5">Carboxypeptidase regulatory-like domain-containing protein</fullName>
    </recommendedName>
</protein>